<dbReference type="PANTHER" id="PTHR35093">
    <property type="entry name" value="OUTER MEMBRANE PROTEIN NMB0088-RELATED"/>
    <property type="match status" value="1"/>
</dbReference>
<evidence type="ECO:0000256" key="4">
    <source>
        <dbReference type="ARBA" id="ARBA00022692"/>
    </source>
</evidence>
<dbReference type="STRING" id="226506.SAMN04488519_106250"/>
<keyword evidence="3" id="KW-1134">Transmembrane beta strand</keyword>
<name>A0A1I5H319_9BACT</name>
<evidence type="ECO:0000313" key="9">
    <source>
        <dbReference type="Proteomes" id="UP000199564"/>
    </source>
</evidence>
<keyword evidence="9" id="KW-1185">Reference proteome</keyword>
<evidence type="ECO:0000256" key="6">
    <source>
        <dbReference type="ARBA" id="ARBA00023136"/>
    </source>
</evidence>
<dbReference type="InterPro" id="IPR005017">
    <property type="entry name" value="OMPP1/FadL/TodX"/>
</dbReference>
<evidence type="ECO:0000256" key="2">
    <source>
        <dbReference type="ARBA" id="ARBA00008163"/>
    </source>
</evidence>
<dbReference type="AlphaFoldDB" id="A0A1I5H319"/>
<organism evidence="8 9">
    <name type="scientific">Algoriphagus ornithinivorans</name>
    <dbReference type="NCBI Taxonomy" id="226506"/>
    <lineage>
        <taxon>Bacteria</taxon>
        <taxon>Pseudomonadati</taxon>
        <taxon>Bacteroidota</taxon>
        <taxon>Cytophagia</taxon>
        <taxon>Cytophagales</taxon>
        <taxon>Cyclobacteriaceae</taxon>
        <taxon>Algoriphagus</taxon>
    </lineage>
</organism>
<dbReference type="PANTHER" id="PTHR35093:SF8">
    <property type="entry name" value="OUTER MEMBRANE PROTEIN NMB0088-RELATED"/>
    <property type="match status" value="1"/>
</dbReference>
<keyword evidence="4" id="KW-0812">Transmembrane</keyword>
<dbReference type="RefSeq" id="WP_091654172.1">
    <property type="nucleotide sequence ID" value="NZ_FOVW01000006.1"/>
</dbReference>
<protein>
    <recommendedName>
        <fullName evidence="10">Long-chain fatty acid transport protein</fullName>
    </recommendedName>
</protein>
<dbReference type="GO" id="GO:0009279">
    <property type="term" value="C:cell outer membrane"/>
    <property type="evidence" value="ECO:0007669"/>
    <property type="project" value="UniProtKB-SubCell"/>
</dbReference>
<dbReference type="EMBL" id="FOVW01000006">
    <property type="protein sequence ID" value="SFO42510.1"/>
    <property type="molecule type" value="Genomic_DNA"/>
</dbReference>
<accession>A0A1I5H319</accession>
<dbReference type="GO" id="GO:0015483">
    <property type="term" value="F:long-chain fatty acid transporting porin activity"/>
    <property type="evidence" value="ECO:0007669"/>
    <property type="project" value="TreeGrafter"/>
</dbReference>
<keyword evidence="6" id="KW-0472">Membrane</keyword>
<reference evidence="9" key="1">
    <citation type="submission" date="2016-10" db="EMBL/GenBank/DDBJ databases">
        <authorList>
            <person name="Varghese N."/>
            <person name="Submissions S."/>
        </authorList>
    </citation>
    <scope>NUCLEOTIDE SEQUENCE [LARGE SCALE GENOMIC DNA]</scope>
    <source>
        <strain evidence="9">DSM 15282</strain>
    </source>
</reference>
<evidence type="ECO:0000313" key="8">
    <source>
        <dbReference type="EMBL" id="SFO42510.1"/>
    </source>
</evidence>
<comment type="similarity">
    <text evidence="2">Belongs to the OmpP1/FadL family.</text>
</comment>
<evidence type="ECO:0000256" key="5">
    <source>
        <dbReference type="ARBA" id="ARBA00022729"/>
    </source>
</evidence>
<keyword evidence="7" id="KW-0998">Cell outer membrane</keyword>
<dbReference type="SUPFAM" id="SSF56935">
    <property type="entry name" value="Porins"/>
    <property type="match status" value="1"/>
</dbReference>
<evidence type="ECO:0000256" key="1">
    <source>
        <dbReference type="ARBA" id="ARBA00004571"/>
    </source>
</evidence>
<gene>
    <name evidence="8" type="ORF">SAMN04488519_106250</name>
</gene>
<dbReference type="Gene3D" id="2.40.160.60">
    <property type="entry name" value="Outer membrane protein transport protein (OMPP1/FadL/TodX)"/>
    <property type="match status" value="1"/>
</dbReference>
<dbReference type="Proteomes" id="UP000199564">
    <property type="component" value="Unassembled WGS sequence"/>
</dbReference>
<evidence type="ECO:0000256" key="3">
    <source>
        <dbReference type="ARBA" id="ARBA00022452"/>
    </source>
</evidence>
<sequence length="503" mass="55331">MKIQSSIFIAFTLFLSTLSYGQSGYFEDALRFSQNVPAGSARMIGIGGTQWSLGGDVSNIAGNPAGLGFFRKSEASITFGYSDWRVDTQYLGQPRQYNTSNFSIPNLSVVFASPKGPLNRGAFKGGSFGISIQRIANFNTEYGFFSDEIGSTSIIDFYLQNAIGVPESQIPGLGLTGLAYNTYLINPLLDSNGNAIPGEYDPVIGFEIGAFQDENITQEGNASQITFSYGANFNHKVFVGGSLGIRSLNFASRKVYNEEFAEGPLFNTSLRENLFINGTGVNLNLGLIYKPIDHLNLGFNFQSPTWYSLSEEYDARIIAEFDNFYYAPEDITLRREEAATDFILSSYGLNSPLKVGAGATFFLGKNGFISADVDYVDFSAARLNSNDFNEGPDNQAIRDFYTSTLNFRLGGEARLEIFRIRAGFAHFGDPYSNSNFDRSMQQYSGGFGARLNNFTIDFAVVNRRSNALYNSYQVLDQQGNNIGPFTELNNSIFSGVLTLGITF</sequence>
<evidence type="ECO:0008006" key="10">
    <source>
        <dbReference type="Google" id="ProtNLM"/>
    </source>
</evidence>
<proteinExistence type="inferred from homology"/>
<keyword evidence="5" id="KW-0732">Signal</keyword>
<comment type="subcellular location">
    <subcellularLocation>
        <location evidence="1">Cell outer membrane</location>
        <topology evidence="1">Multi-pass membrane protein</topology>
    </subcellularLocation>
</comment>
<evidence type="ECO:0000256" key="7">
    <source>
        <dbReference type="ARBA" id="ARBA00023237"/>
    </source>
</evidence>